<dbReference type="CDD" id="cd02801">
    <property type="entry name" value="DUS_like_FMN"/>
    <property type="match status" value="1"/>
</dbReference>
<evidence type="ECO:0000256" key="3">
    <source>
        <dbReference type="ARBA" id="ARBA00022555"/>
    </source>
</evidence>
<feature type="binding site" evidence="14">
    <location>
        <begin position="51"/>
        <end position="53"/>
    </location>
    <ligand>
        <name>FMN</name>
        <dbReference type="ChEBI" id="CHEBI:58210"/>
    </ligand>
</feature>
<dbReference type="InterPro" id="IPR018517">
    <property type="entry name" value="tRNA_hU_synthase_CS"/>
</dbReference>
<gene>
    <name evidence="16" type="primary">dus_2</name>
    <name evidence="16" type="ORF">Spa11_31160</name>
</gene>
<keyword evidence="6 12" id="KW-0819">tRNA processing</keyword>
<evidence type="ECO:0000256" key="11">
    <source>
        <dbReference type="ARBA" id="ARBA00048802"/>
    </source>
</evidence>
<keyword evidence="17" id="KW-1185">Reference proteome</keyword>
<comment type="catalytic activity">
    <reaction evidence="10">
        <text>a 5,6-dihydrouridine in tRNA + NADP(+) = a uridine in tRNA + NADPH + H(+)</text>
        <dbReference type="Rhea" id="RHEA:23624"/>
        <dbReference type="Rhea" id="RHEA-COMP:13339"/>
        <dbReference type="Rhea" id="RHEA-COMP:13887"/>
        <dbReference type="ChEBI" id="CHEBI:15378"/>
        <dbReference type="ChEBI" id="CHEBI:57783"/>
        <dbReference type="ChEBI" id="CHEBI:58349"/>
        <dbReference type="ChEBI" id="CHEBI:65315"/>
        <dbReference type="ChEBI" id="CHEBI:74443"/>
    </reaction>
</comment>
<keyword evidence="7" id="KW-0521">NADP</keyword>
<dbReference type="PROSITE" id="PS01136">
    <property type="entry name" value="UPF0034"/>
    <property type="match status" value="1"/>
</dbReference>
<dbReference type="SUPFAM" id="SSF51395">
    <property type="entry name" value="FMN-linked oxidoreductases"/>
    <property type="match status" value="1"/>
</dbReference>
<evidence type="ECO:0000256" key="2">
    <source>
        <dbReference type="ARBA" id="ARBA00002790"/>
    </source>
</evidence>
<evidence type="ECO:0000313" key="16">
    <source>
        <dbReference type="EMBL" id="QDV74907.1"/>
    </source>
</evidence>
<comment type="function">
    <text evidence="2 12">Catalyzes the synthesis of 5,6-dihydrouridine (D), a modified base found in the D-loop of most tRNAs, via the reduction of the C5-C6 double bond in target uridines.</text>
</comment>
<evidence type="ECO:0000256" key="10">
    <source>
        <dbReference type="ARBA" id="ARBA00048205"/>
    </source>
</evidence>
<dbReference type="InterPro" id="IPR004652">
    <property type="entry name" value="DusB-like"/>
</dbReference>
<dbReference type="Gene3D" id="3.20.20.70">
    <property type="entry name" value="Aldolase class I"/>
    <property type="match status" value="1"/>
</dbReference>
<dbReference type="InterPro" id="IPR024036">
    <property type="entry name" value="tRNA-dHydroUridine_Synthase_C"/>
</dbReference>
<dbReference type="GO" id="GO:0050660">
    <property type="term" value="F:flavin adenine dinucleotide binding"/>
    <property type="evidence" value="ECO:0007669"/>
    <property type="project" value="InterPro"/>
</dbReference>
<dbReference type="Proteomes" id="UP000316426">
    <property type="component" value="Chromosome"/>
</dbReference>
<evidence type="ECO:0000259" key="15">
    <source>
        <dbReference type="Pfam" id="PF01207"/>
    </source>
</evidence>
<accession>A0A518KAU2</accession>
<dbReference type="KEGG" id="bmei:Spa11_31160"/>
<keyword evidence="3" id="KW-0820">tRNA-binding</keyword>
<evidence type="ECO:0000256" key="8">
    <source>
        <dbReference type="ARBA" id="ARBA00022884"/>
    </source>
</evidence>
<dbReference type="NCBIfam" id="TIGR00737">
    <property type="entry name" value="nifR3_yhdG"/>
    <property type="match status" value="1"/>
</dbReference>
<comment type="similarity">
    <text evidence="12">Belongs to the dus family.</text>
</comment>
<proteinExistence type="inferred from homology"/>
<comment type="cofactor">
    <cofactor evidence="1 12 14">
        <name>FMN</name>
        <dbReference type="ChEBI" id="CHEBI:58210"/>
    </cofactor>
</comment>
<feature type="binding site" evidence="14">
    <location>
        <begin position="268"/>
        <end position="269"/>
    </location>
    <ligand>
        <name>FMN</name>
        <dbReference type="ChEBI" id="CHEBI:58210"/>
    </ligand>
</feature>
<evidence type="ECO:0000256" key="7">
    <source>
        <dbReference type="ARBA" id="ARBA00022857"/>
    </source>
</evidence>
<dbReference type="GO" id="GO:0000049">
    <property type="term" value="F:tRNA binding"/>
    <property type="evidence" value="ECO:0007669"/>
    <property type="project" value="UniProtKB-KW"/>
</dbReference>
<dbReference type="PANTHER" id="PTHR45846">
    <property type="entry name" value="TRNA-DIHYDROURIDINE(47) SYNTHASE [NAD(P)(+)]-LIKE"/>
    <property type="match status" value="1"/>
</dbReference>
<name>A0A518KAU2_9BACT</name>
<dbReference type="Gene3D" id="1.10.1200.80">
    <property type="entry name" value="Putative flavin oxidoreducatase, domain 2"/>
    <property type="match status" value="1"/>
</dbReference>
<feature type="active site" description="Proton donor" evidence="13">
    <location>
        <position position="141"/>
    </location>
</feature>
<dbReference type="EMBL" id="CP036349">
    <property type="protein sequence ID" value="QDV74907.1"/>
    <property type="molecule type" value="Genomic_DNA"/>
</dbReference>
<evidence type="ECO:0000313" key="17">
    <source>
        <dbReference type="Proteomes" id="UP000316426"/>
    </source>
</evidence>
<feature type="binding site" evidence="14">
    <location>
        <position position="110"/>
    </location>
    <ligand>
        <name>FMN</name>
        <dbReference type="ChEBI" id="CHEBI:58210"/>
    </ligand>
</feature>
<reference evidence="16 17" key="1">
    <citation type="submission" date="2019-02" db="EMBL/GenBank/DDBJ databases">
        <title>Deep-cultivation of Planctomycetes and their phenomic and genomic characterization uncovers novel biology.</title>
        <authorList>
            <person name="Wiegand S."/>
            <person name="Jogler M."/>
            <person name="Boedeker C."/>
            <person name="Pinto D."/>
            <person name="Vollmers J."/>
            <person name="Rivas-Marin E."/>
            <person name="Kohn T."/>
            <person name="Peeters S.H."/>
            <person name="Heuer A."/>
            <person name="Rast P."/>
            <person name="Oberbeckmann S."/>
            <person name="Bunk B."/>
            <person name="Jeske O."/>
            <person name="Meyerdierks A."/>
            <person name="Storesund J.E."/>
            <person name="Kallscheuer N."/>
            <person name="Luecker S."/>
            <person name="Lage O.M."/>
            <person name="Pohl T."/>
            <person name="Merkel B.J."/>
            <person name="Hornburger P."/>
            <person name="Mueller R.-W."/>
            <person name="Bruemmer F."/>
            <person name="Labrenz M."/>
            <person name="Spormann A.M."/>
            <person name="Op den Camp H."/>
            <person name="Overmann J."/>
            <person name="Amann R."/>
            <person name="Jetten M.S.M."/>
            <person name="Mascher T."/>
            <person name="Medema M.H."/>
            <person name="Devos D.P."/>
            <person name="Kaster A.-K."/>
            <person name="Ovreas L."/>
            <person name="Rohde M."/>
            <person name="Galperin M.Y."/>
            <person name="Jogler C."/>
        </authorList>
    </citation>
    <scope>NUCLEOTIDE SEQUENCE [LARGE SCALE GENOMIC DNA]</scope>
    <source>
        <strain evidence="16 17">Spa11</strain>
    </source>
</reference>
<evidence type="ECO:0000256" key="9">
    <source>
        <dbReference type="ARBA" id="ARBA00023002"/>
    </source>
</evidence>
<dbReference type="PANTHER" id="PTHR45846:SF1">
    <property type="entry name" value="TRNA-DIHYDROURIDINE(47) SYNTHASE [NAD(P)(+)]-LIKE"/>
    <property type="match status" value="1"/>
</dbReference>
<dbReference type="PIRSF" id="PIRSF006621">
    <property type="entry name" value="Dus"/>
    <property type="match status" value="1"/>
</dbReference>
<keyword evidence="4 12" id="KW-0285">Flavoprotein</keyword>
<comment type="catalytic activity">
    <reaction evidence="11">
        <text>a 5,6-dihydrouridine in tRNA + NAD(+) = a uridine in tRNA + NADH + H(+)</text>
        <dbReference type="Rhea" id="RHEA:54452"/>
        <dbReference type="Rhea" id="RHEA-COMP:13339"/>
        <dbReference type="Rhea" id="RHEA-COMP:13887"/>
        <dbReference type="ChEBI" id="CHEBI:15378"/>
        <dbReference type="ChEBI" id="CHEBI:57540"/>
        <dbReference type="ChEBI" id="CHEBI:57945"/>
        <dbReference type="ChEBI" id="CHEBI:65315"/>
        <dbReference type="ChEBI" id="CHEBI:74443"/>
    </reaction>
</comment>
<sequence length="366" mass="40322">MPNGITAIANRKPLSGLASSDTTPFDAAVLPIVTPLRIGDLVVDPPILQAPMAGYTNYAFRQIVRAYGGAGLLATEMVNARGFIWMDREQAEHPDRLWGVADEPRPLAVQIWDNDPETLAAVGARLTHEYKVSVVDINFGCPVRQVTEKAHSGSYLLRTPDRMGQIIERVVAACHPTPVTAKTRLGCSRDKINIIDVAQIVEGAGAAALTVHGRTAADMFRGQASWDLISTIKPHLKRIPLIGNGDLDTAEKVVEAFRRWNVDGVMIARASLGKPWLFQQAAAALRGEPIPPDPTLEEERELMVEHFRLVCERFGEERGAVLMRKFACCYAQGRPGAREFRKHVVGIETAAEFFDVVEQWFPRSVV</sequence>
<evidence type="ECO:0000256" key="13">
    <source>
        <dbReference type="PIRSR" id="PIRSR006621-1"/>
    </source>
</evidence>
<evidence type="ECO:0000256" key="1">
    <source>
        <dbReference type="ARBA" id="ARBA00001917"/>
    </source>
</evidence>
<dbReference type="RefSeq" id="WP_145113726.1">
    <property type="nucleotide sequence ID" value="NZ_CP036349.1"/>
</dbReference>
<evidence type="ECO:0000256" key="4">
    <source>
        <dbReference type="ARBA" id="ARBA00022630"/>
    </source>
</evidence>
<dbReference type="AlphaFoldDB" id="A0A518KAU2"/>
<keyword evidence="14" id="KW-0547">Nucleotide-binding</keyword>
<keyword evidence="8" id="KW-0694">RNA-binding</keyword>
<dbReference type="EC" id="1.3.1.-" evidence="12"/>
<evidence type="ECO:0000256" key="14">
    <source>
        <dbReference type="PIRSR" id="PIRSR006621-2"/>
    </source>
</evidence>
<keyword evidence="9 12" id="KW-0560">Oxidoreductase</keyword>
<dbReference type="GO" id="GO:0017150">
    <property type="term" value="F:tRNA dihydrouridine synthase activity"/>
    <property type="evidence" value="ECO:0007669"/>
    <property type="project" value="InterPro"/>
</dbReference>
<dbReference type="InterPro" id="IPR001269">
    <property type="entry name" value="DUS_fam"/>
</dbReference>
<feature type="domain" description="DUS-like FMN-binding" evidence="15">
    <location>
        <begin position="49"/>
        <end position="359"/>
    </location>
</feature>
<evidence type="ECO:0000256" key="6">
    <source>
        <dbReference type="ARBA" id="ARBA00022694"/>
    </source>
</evidence>
<keyword evidence="5 12" id="KW-0288">FMN</keyword>
<organism evidence="16 17">
    <name type="scientific">Botrimarina mediterranea</name>
    <dbReference type="NCBI Taxonomy" id="2528022"/>
    <lineage>
        <taxon>Bacteria</taxon>
        <taxon>Pseudomonadati</taxon>
        <taxon>Planctomycetota</taxon>
        <taxon>Planctomycetia</taxon>
        <taxon>Pirellulales</taxon>
        <taxon>Lacipirellulaceae</taxon>
        <taxon>Botrimarina</taxon>
    </lineage>
</organism>
<evidence type="ECO:0000256" key="12">
    <source>
        <dbReference type="PIRNR" id="PIRNR006621"/>
    </source>
</evidence>
<dbReference type="Pfam" id="PF01207">
    <property type="entry name" value="Dus"/>
    <property type="match status" value="1"/>
</dbReference>
<dbReference type="InterPro" id="IPR035587">
    <property type="entry name" value="DUS-like_FMN-bd"/>
</dbReference>
<evidence type="ECO:0000256" key="5">
    <source>
        <dbReference type="ARBA" id="ARBA00022643"/>
    </source>
</evidence>
<feature type="binding site" evidence="14">
    <location>
        <position position="212"/>
    </location>
    <ligand>
        <name>FMN</name>
        <dbReference type="ChEBI" id="CHEBI:58210"/>
    </ligand>
</feature>
<protein>
    <recommendedName>
        <fullName evidence="12">tRNA-dihydrouridine synthase</fullName>
        <ecNumber evidence="12">1.3.1.-</ecNumber>
    </recommendedName>
</protein>
<feature type="binding site" evidence="14">
    <location>
        <position position="182"/>
    </location>
    <ligand>
        <name>FMN</name>
        <dbReference type="ChEBI" id="CHEBI:58210"/>
    </ligand>
</feature>
<dbReference type="InterPro" id="IPR013785">
    <property type="entry name" value="Aldolase_TIM"/>
</dbReference>